<dbReference type="EMBL" id="FMVN01000017">
    <property type="protein sequence ID" value="SCY75174.1"/>
    <property type="molecule type" value="Genomic_DNA"/>
</dbReference>
<keyword evidence="5" id="KW-1185">Reference proteome</keyword>
<accession>A0A098GJD6</accession>
<evidence type="ECO:0000313" key="3">
    <source>
        <dbReference type="EMBL" id="SCY75174.1"/>
    </source>
</evidence>
<dbReference type="HOGENOM" id="CLU_2276108_0_0_6"/>
<keyword evidence="1" id="KW-1133">Transmembrane helix</keyword>
<evidence type="ECO:0000256" key="1">
    <source>
        <dbReference type="SAM" id="Phobius"/>
    </source>
</evidence>
<dbReference type="KEGG" id="tmc:LMI_2842"/>
<gene>
    <name evidence="2" type="ORF">LMI_2842</name>
    <name evidence="3" type="ORF">SAMN02982997_02770</name>
</gene>
<dbReference type="GO" id="GO:0016740">
    <property type="term" value="F:transferase activity"/>
    <property type="evidence" value="ECO:0007669"/>
    <property type="project" value="UniProtKB-KW"/>
</dbReference>
<organism evidence="2 4">
    <name type="scientific">Legionella micdadei</name>
    <name type="common">Tatlockia micdadei</name>
    <dbReference type="NCBI Taxonomy" id="451"/>
    <lineage>
        <taxon>Bacteria</taxon>
        <taxon>Pseudomonadati</taxon>
        <taxon>Pseudomonadota</taxon>
        <taxon>Gammaproteobacteria</taxon>
        <taxon>Legionellales</taxon>
        <taxon>Legionellaceae</taxon>
        <taxon>Legionella</taxon>
    </lineage>
</organism>
<sequence length="102" mass="12087">MHNLKKIVNYLDLSMQRSLSNAGHQLVAVGAIAFLGFPLFYLIWTEWFPQSYETFWLRIIGSLLGLGLMLTPYWPNSTKRYLPWFWFLTILYTLSFFSLFHS</sequence>
<evidence type="ECO:0000313" key="4">
    <source>
        <dbReference type="Proteomes" id="UP000032414"/>
    </source>
</evidence>
<dbReference type="RefSeq" id="WP_231852169.1">
    <property type="nucleotide sequence ID" value="NZ_FMVN01000017.1"/>
</dbReference>
<feature type="transmembrane region" description="Helical" evidence="1">
    <location>
        <begin position="55"/>
        <end position="75"/>
    </location>
</feature>
<dbReference type="AlphaFoldDB" id="A0A098GJD6"/>
<reference evidence="2" key="2">
    <citation type="submission" date="2014-09" db="EMBL/GenBank/DDBJ databases">
        <authorList>
            <person name="GOMEZ-VALERO Laura"/>
        </authorList>
    </citation>
    <scope>NUCLEOTIDE SEQUENCE</scope>
    <source>
        <strain evidence="2">ATCC33218</strain>
    </source>
</reference>
<evidence type="ECO:0000313" key="2">
    <source>
        <dbReference type="EMBL" id="CEG62090.1"/>
    </source>
</evidence>
<protein>
    <submittedName>
        <fullName evidence="2">Sensor protein LuxN</fullName>
        <ecNumber evidence="2">2.7.3.-</ecNumber>
    </submittedName>
</protein>
<dbReference type="PATRIC" id="fig|451.8.peg.2441"/>
<evidence type="ECO:0000313" key="5">
    <source>
        <dbReference type="Proteomes" id="UP000182998"/>
    </source>
</evidence>
<reference evidence="4" key="1">
    <citation type="submission" date="2014-09" db="EMBL/GenBank/DDBJ databases">
        <authorList>
            <person name="Gomez-Valero L."/>
        </authorList>
    </citation>
    <scope>NUCLEOTIDE SEQUENCE [LARGE SCALE GENOMIC DNA]</scope>
    <source>
        <strain evidence="4">ATCC33218</strain>
    </source>
</reference>
<dbReference type="Proteomes" id="UP000182998">
    <property type="component" value="Unassembled WGS sequence"/>
</dbReference>
<name>A0A098GJD6_LEGMI</name>
<feature type="transmembrane region" description="Helical" evidence="1">
    <location>
        <begin position="22"/>
        <end position="43"/>
    </location>
</feature>
<dbReference type="Proteomes" id="UP000032414">
    <property type="component" value="Chromosome I"/>
</dbReference>
<keyword evidence="1" id="KW-0472">Membrane</keyword>
<keyword evidence="2" id="KW-0808">Transferase</keyword>
<dbReference type="EC" id="2.7.3.-" evidence="2"/>
<feature type="transmembrane region" description="Helical" evidence="1">
    <location>
        <begin position="81"/>
        <end position="100"/>
    </location>
</feature>
<reference evidence="3 5" key="3">
    <citation type="submission" date="2016-10" db="EMBL/GenBank/DDBJ databases">
        <authorList>
            <person name="Varghese N."/>
            <person name="Submissions S."/>
        </authorList>
    </citation>
    <scope>NUCLEOTIDE SEQUENCE [LARGE SCALE GENOMIC DNA]</scope>
    <source>
        <strain evidence="3 5">ATCC 33218</strain>
    </source>
</reference>
<dbReference type="EMBL" id="LN614830">
    <property type="protein sequence ID" value="CEG62090.1"/>
    <property type="molecule type" value="Genomic_DNA"/>
</dbReference>
<proteinExistence type="predicted"/>
<keyword evidence="1" id="KW-0812">Transmembrane</keyword>